<dbReference type="FunFam" id="3.90.70.10:FF:000006">
    <property type="entry name" value="Cathepsin S"/>
    <property type="match status" value="1"/>
</dbReference>
<keyword evidence="7" id="KW-0732">Signal</keyword>
<dbReference type="InterPro" id="IPR000169">
    <property type="entry name" value="Pept_cys_AS"/>
</dbReference>
<dbReference type="PRINTS" id="PR00705">
    <property type="entry name" value="PAPAIN"/>
</dbReference>
<evidence type="ECO:0000256" key="6">
    <source>
        <dbReference type="ARBA" id="ARBA00023157"/>
    </source>
</evidence>
<evidence type="ECO:0000256" key="7">
    <source>
        <dbReference type="SAM" id="SignalP"/>
    </source>
</evidence>
<feature type="signal peptide" evidence="7">
    <location>
        <begin position="1"/>
        <end position="15"/>
    </location>
</feature>
<protein>
    <submittedName>
        <fullName evidence="10">Cathepsin L</fullName>
    </submittedName>
</protein>
<feature type="domain" description="Cathepsin propeptide inhibitor" evidence="9">
    <location>
        <begin position="41"/>
        <end position="101"/>
    </location>
</feature>
<evidence type="ECO:0000256" key="4">
    <source>
        <dbReference type="ARBA" id="ARBA00022807"/>
    </source>
</evidence>
<dbReference type="Pfam" id="PF08246">
    <property type="entry name" value="Inhibitor_I29"/>
    <property type="match status" value="1"/>
</dbReference>
<dbReference type="Gene3D" id="3.90.70.10">
    <property type="entry name" value="Cysteine proteinases"/>
    <property type="match status" value="1"/>
</dbReference>
<comment type="similarity">
    <text evidence="1">Belongs to the peptidase C1 family.</text>
</comment>
<dbReference type="InterPro" id="IPR039417">
    <property type="entry name" value="Peptidase_C1A_papain-like"/>
</dbReference>
<dbReference type="InterPro" id="IPR013201">
    <property type="entry name" value="Prot_inhib_I29"/>
</dbReference>
<accession>Q8IT42</accession>
<evidence type="ECO:0000256" key="1">
    <source>
        <dbReference type="ARBA" id="ARBA00008455"/>
    </source>
</evidence>
<dbReference type="PROSITE" id="PS00639">
    <property type="entry name" value="THIOL_PROTEASE_HIS"/>
    <property type="match status" value="1"/>
</dbReference>
<feature type="domain" description="Peptidase C1A papain C-terminal" evidence="8">
    <location>
        <begin position="129"/>
        <end position="349"/>
    </location>
</feature>
<dbReference type="AlphaFoldDB" id="Q8IT42"/>
<dbReference type="InterPro" id="IPR025660">
    <property type="entry name" value="Pept_his_AS"/>
</dbReference>
<dbReference type="InterPro" id="IPR013128">
    <property type="entry name" value="Peptidase_C1A"/>
</dbReference>
<keyword evidence="2" id="KW-0645">Protease</keyword>
<keyword evidence="6" id="KW-1015">Disulfide bond</keyword>
<dbReference type="GO" id="GO:0008234">
    <property type="term" value="F:cysteine-type peptidase activity"/>
    <property type="evidence" value="ECO:0007669"/>
    <property type="project" value="UniProtKB-KW"/>
</dbReference>
<sequence>MLTLIFVTLFCCVLSKDLHWESHRDNLYSNFQEVLDAEVAWHKFKLEHNKVYVGIEEESLRKTIFATNYKFIKDHNALHATGEKSFTVGVNEFADMTVHEFAQMMNGLKPDSTRVSGSTYLSPNIDAPLPVEVDWRTKGLVSEVKNQGSCGSCWAFSTTGSLEGQHMRKTGTMVDLSEQNLVDCSTSYGNDGCNGGLMTNAFKYIKDNKGIDTEEAYPYAGRDGDCKFKKNKVGATVTGFVEIPAGNEKKLQEALATVGPVSVAIDANHQSFMLYKSGVYDEPECDSAQLDHGVLAVGYGSIHGKDYYIVKNSWGTTWGEQGYIRFSTTAVPDAIGGICGILLDASYPVIA</sequence>
<evidence type="ECO:0000256" key="3">
    <source>
        <dbReference type="ARBA" id="ARBA00022801"/>
    </source>
</evidence>
<dbReference type="InterPro" id="IPR000668">
    <property type="entry name" value="Peptidase_C1A_C"/>
</dbReference>
<dbReference type="SMART" id="SM00645">
    <property type="entry name" value="Pept_C1"/>
    <property type="match status" value="1"/>
</dbReference>
<dbReference type="CDD" id="cd02248">
    <property type="entry name" value="Peptidase_C1A"/>
    <property type="match status" value="1"/>
</dbReference>
<keyword evidence="4" id="KW-0788">Thiol protease</keyword>
<dbReference type="PROSITE" id="PS00139">
    <property type="entry name" value="THIOL_PROTEASE_CYS"/>
    <property type="match status" value="1"/>
</dbReference>
<reference evidence="10" key="1">
    <citation type="submission" date="2002-08" db="EMBL/GenBank/DDBJ databases">
        <title>Leech Theromyzon tessulatum cystatin B is up-regulated after bacterial challenge.</title>
        <authorList>
            <person name="Lefebvre C."/>
            <person name="Cocquerelle C."/>
            <person name="Vandenbulcke F."/>
            <person name="Hot D."/>
            <person name="Huot L."/>
            <person name="Lemoine Y."/>
            <person name="Salzet M."/>
        </authorList>
    </citation>
    <scope>NUCLEOTIDE SEQUENCE</scope>
</reference>
<name>Q8IT42_THETS</name>
<dbReference type="SUPFAM" id="SSF54001">
    <property type="entry name" value="Cysteine proteinases"/>
    <property type="match status" value="1"/>
</dbReference>
<evidence type="ECO:0000259" key="9">
    <source>
        <dbReference type="SMART" id="SM00848"/>
    </source>
</evidence>
<dbReference type="Pfam" id="PF00112">
    <property type="entry name" value="Peptidase_C1"/>
    <property type="match status" value="1"/>
</dbReference>
<evidence type="ECO:0000259" key="8">
    <source>
        <dbReference type="SMART" id="SM00645"/>
    </source>
</evidence>
<dbReference type="BRENDA" id="3.4.22.15">
    <property type="organism ID" value="11219"/>
</dbReference>
<dbReference type="InterPro" id="IPR038765">
    <property type="entry name" value="Papain-like_cys_pep_sf"/>
</dbReference>
<keyword evidence="5" id="KW-0865">Zymogen</keyword>
<keyword evidence="3" id="KW-0378">Hydrolase</keyword>
<organism evidence="10">
    <name type="scientific">Theromyzon tessulatum</name>
    <name type="common">Duck leech</name>
    <dbReference type="NCBI Taxonomy" id="13286"/>
    <lineage>
        <taxon>Eukaryota</taxon>
        <taxon>Metazoa</taxon>
        <taxon>Spiralia</taxon>
        <taxon>Lophotrochozoa</taxon>
        <taxon>Annelida</taxon>
        <taxon>Clitellata</taxon>
        <taxon>Hirudinea</taxon>
        <taxon>Rhynchobdellida</taxon>
        <taxon>Glossiphoniidae</taxon>
        <taxon>Theromyzon</taxon>
    </lineage>
</organism>
<evidence type="ECO:0000313" key="10">
    <source>
        <dbReference type="EMBL" id="AAN28680.1"/>
    </source>
</evidence>
<dbReference type="SMART" id="SM00848">
    <property type="entry name" value="Inhibitor_I29"/>
    <property type="match status" value="1"/>
</dbReference>
<dbReference type="PANTHER" id="PTHR12411">
    <property type="entry name" value="CYSTEINE PROTEASE FAMILY C1-RELATED"/>
    <property type="match status" value="1"/>
</dbReference>
<evidence type="ECO:0000256" key="5">
    <source>
        <dbReference type="ARBA" id="ARBA00023145"/>
    </source>
</evidence>
<dbReference type="GO" id="GO:0006508">
    <property type="term" value="P:proteolysis"/>
    <property type="evidence" value="ECO:0007669"/>
    <property type="project" value="UniProtKB-KW"/>
</dbReference>
<dbReference type="EMBL" id="AF542132">
    <property type="protein sequence ID" value="AAN28680.1"/>
    <property type="molecule type" value="mRNA"/>
</dbReference>
<feature type="chain" id="PRO_5013130616" evidence="7">
    <location>
        <begin position="16"/>
        <end position="351"/>
    </location>
</feature>
<evidence type="ECO:0000256" key="2">
    <source>
        <dbReference type="ARBA" id="ARBA00022670"/>
    </source>
</evidence>
<proteinExistence type="evidence at transcript level"/>